<accession>A0A7R9PVP0</accession>
<evidence type="ECO:0000313" key="1">
    <source>
        <dbReference type="EMBL" id="CAD7622426.1"/>
    </source>
</evidence>
<dbReference type="Proteomes" id="UP000759131">
    <property type="component" value="Unassembled WGS sequence"/>
</dbReference>
<sequence>MNKSEGQSDGTIAWVNHTFHACKQLRDVYVVGIWDLVDNIEFGDDLCEVLLSYLSFEDRFRTALVPIERHR</sequence>
<dbReference type="AlphaFoldDB" id="A0A7R9PVP0"/>
<reference evidence="1" key="1">
    <citation type="submission" date="2020-11" db="EMBL/GenBank/DDBJ databases">
        <authorList>
            <person name="Tran Van P."/>
        </authorList>
    </citation>
    <scope>NUCLEOTIDE SEQUENCE</scope>
</reference>
<organism evidence="1">
    <name type="scientific">Medioppia subpectinata</name>
    <dbReference type="NCBI Taxonomy" id="1979941"/>
    <lineage>
        <taxon>Eukaryota</taxon>
        <taxon>Metazoa</taxon>
        <taxon>Ecdysozoa</taxon>
        <taxon>Arthropoda</taxon>
        <taxon>Chelicerata</taxon>
        <taxon>Arachnida</taxon>
        <taxon>Acari</taxon>
        <taxon>Acariformes</taxon>
        <taxon>Sarcoptiformes</taxon>
        <taxon>Oribatida</taxon>
        <taxon>Brachypylina</taxon>
        <taxon>Oppioidea</taxon>
        <taxon>Oppiidae</taxon>
        <taxon>Medioppia</taxon>
    </lineage>
</organism>
<dbReference type="EMBL" id="CAJPIZ010001092">
    <property type="protein sequence ID" value="CAG2102856.1"/>
    <property type="molecule type" value="Genomic_DNA"/>
</dbReference>
<gene>
    <name evidence="1" type="ORF">OSB1V03_LOCUS2889</name>
</gene>
<dbReference type="EMBL" id="OC855667">
    <property type="protein sequence ID" value="CAD7622426.1"/>
    <property type="molecule type" value="Genomic_DNA"/>
</dbReference>
<keyword evidence="2" id="KW-1185">Reference proteome</keyword>
<name>A0A7R9PVP0_9ACAR</name>
<protein>
    <submittedName>
        <fullName evidence="1">Uncharacterized protein</fullName>
    </submittedName>
</protein>
<evidence type="ECO:0000313" key="2">
    <source>
        <dbReference type="Proteomes" id="UP000759131"/>
    </source>
</evidence>
<proteinExistence type="predicted"/>